<sequence>MTTLEAMCATARAKEKTHAARKEVSGGFIFSLAGITDKSVNGGKQKARSIERAS</sequence>
<reference evidence="1 2" key="1">
    <citation type="submission" date="2020-04" db="EMBL/GenBank/DDBJ databases">
        <title>Molecular characterization of pseudomonads from Agaricus bisporus reveal novel blotch 2 pathogens in Western Europe.</title>
        <authorList>
            <person name="Taparia T."/>
            <person name="Krijger M."/>
            <person name="Haynes E."/>
            <person name="Elpinstone J.G."/>
            <person name="Noble R."/>
            <person name="Van Der Wolf J."/>
        </authorList>
    </citation>
    <scope>NUCLEOTIDE SEQUENCE [LARGE SCALE GENOMIC DNA]</scope>
    <source>
        <strain evidence="1 2">P7765</strain>
    </source>
</reference>
<evidence type="ECO:0000313" key="2">
    <source>
        <dbReference type="Proteomes" id="UP000542695"/>
    </source>
</evidence>
<proteinExistence type="predicted"/>
<comment type="caution">
    <text evidence="1">The sequence shown here is derived from an EMBL/GenBank/DDBJ whole genome shotgun (WGS) entry which is preliminary data.</text>
</comment>
<accession>A0A7Y8D3A8</accession>
<evidence type="ECO:0000313" key="1">
    <source>
        <dbReference type="EMBL" id="NWC82266.1"/>
    </source>
</evidence>
<dbReference type="AlphaFoldDB" id="A0A7Y8D3A8"/>
<dbReference type="Proteomes" id="UP000542695">
    <property type="component" value="Unassembled WGS sequence"/>
</dbReference>
<dbReference type="EMBL" id="JACARV010000055">
    <property type="protein sequence ID" value="NWC82266.1"/>
    <property type="molecule type" value="Genomic_DNA"/>
</dbReference>
<name>A0A7Y8D3A8_PSEPU</name>
<protein>
    <submittedName>
        <fullName evidence="1">Uncharacterized protein</fullName>
    </submittedName>
</protein>
<organism evidence="1 2">
    <name type="scientific">Pseudomonas putida</name>
    <name type="common">Arthrobacter siderocapsulatus</name>
    <dbReference type="NCBI Taxonomy" id="303"/>
    <lineage>
        <taxon>Bacteria</taxon>
        <taxon>Pseudomonadati</taxon>
        <taxon>Pseudomonadota</taxon>
        <taxon>Gammaproteobacteria</taxon>
        <taxon>Pseudomonadales</taxon>
        <taxon>Pseudomonadaceae</taxon>
        <taxon>Pseudomonas</taxon>
    </lineage>
</organism>
<dbReference type="RefSeq" id="WP_161871676.1">
    <property type="nucleotide sequence ID" value="NZ_JACARV010000055.1"/>
</dbReference>
<gene>
    <name evidence="1" type="ORF">HX798_18545</name>
</gene>